<dbReference type="InterPro" id="IPR011009">
    <property type="entry name" value="Kinase-like_dom_sf"/>
</dbReference>
<name>A0A9N9KTL0_9HELO</name>
<dbReference type="AlphaFoldDB" id="A0A9N9KTL0"/>
<dbReference type="GO" id="GO:0005739">
    <property type="term" value="C:mitochondrion"/>
    <property type="evidence" value="ECO:0007669"/>
    <property type="project" value="TreeGrafter"/>
</dbReference>
<dbReference type="Proteomes" id="UP000696280">
    <property type="component" value="Unassembled WGS sequence"/>
</dbReference>
<organism evidence="2 3">
    <name type="scientific">Hymenoscyphus fraxineus</name>
    <dbReference type="NCBI Taxonomy" id="746836"/>
    <lineage>
        <taxon>Eukaryota</taxon>
        <taxon>Fungi</taxon>
        <taxon>Dikarya</taxon>
        <taxon>Ascomycota</taxon>
        <taxon>Pezizomycotina</taxon>
        <taxon>Leotiomycetes</taxon>
        <taxon>Helotiales</taxon>
        <taxon>Helotiaceae</taxon>
        <taxon>Hymenoscyphus</taxon>
    </lineage>
</organism>
<proteinExistence type="predicted"/>
<evidence type="ECO:0000313" key="3">
    <source>
        <dbReference type="Proteomes" id="UP000696280"/>
    </source>
</evidence>
<feature type="domain" description="Aminoglycoside phosphotransferase" evidence="1">
    <location>
        <begin position="296"/>
        <end position="355"/>
    </location>
</feature>
<dbReference type="PANTHER" id="PTHR36091">
    <property type="entry name" value="ALTERED INHERITANCE OF MITOCHONDRIA PROTEIN 9, MITOCHONDRIAL"/>
    <property type="match status" value="1"/>
</dbReference>
<keyword evidence="3" id="KW-1185">Reference proteome</keyword>
<gene>
    <name evidence="2" type="ORF">HYFRA_00010128</name>
</gene>
<evidence type="ECO:0000259" key="1">
    <source>
        <dbReference type="Pfam" id="PF01636"/>
    </source>
</evidence>
<sequence length="554" mass="62641">MSTQLPKIMSQSRLSLPNLQYNVDLFNFTRGRFVIDEEFEMSQRHIKFNVNELGRIAAEAVGAKICVGIEKYPDGMYNKAMLLTMDNGIQVVGKVPNPNAGKPHFTTASEVATMDFASSDVRNVLHTPVPEVFAWSSRAQENPVGAEYIIMEKVPGIELERVWPTMKTEDKLAIVQEIANYQNNWTSLSFKRYGGLYYSKDLISKPENETLYTDSDGVDIKNARFSIGPSTGRELVDNGRAGVEFDRGPWQTIEEYHEAIGHREMAAVKQLPELPKSSISLFGPGTYIPTRERKLKALQCYLQLIRFLIPSDPSITSSHLWHGDLHVANIFVNPSKPTEITGIIDWQSTEIAPLYFHARQPQILDLPNGQEYVGRERPKLPENFETLDAEGKKRANAFFLRQSLCALYRTIVHRNNPRLDAALEFQQTLSYTLLLLPRNMTIDGEASYVSQVAALKEEWDTIPGAKGAPYPCSFASEEIQEMEANTEGALLGMQAMEGVRDSLEDLFPEQGCVRSELYEDSIDALGQIKEQVIAEFAKTEEERQIWEKWWPFGT</sequence>
<dbReference type="Gene3D" id="3.90.1200.10">
    <property type="match status" value="1"/>
</dbReference>
<dbReference type="SUPFAM" id="SSF56112">
    <property type="entry name" value="Protein kinase-like (PK-like)"/>
    <property type="match status" value="1"/>
</dbReference>
<dbReference type="Pfam" id="PF01636">
    <property type="entry name" value="APH"/>
    <property type="match status" value="1"/>
</dbReference>
<evidence type="ECO:0000313" key="2">
    <source>
        <dbReference type="EMBL" id="CAG8953381.1"/>
    </source>
</evidence>
<dbReference type="InterPro" id="IPR051035">
    <property type="entry name" value="Mito_inheritance_9"/>
</dbReference>
<protein>
    <recommendedName>
        <fullName evidence="1">Aminoglycoside phosphotransferase domain-containing protein</fullName>
    </recommendedName>
</protein>
<dbReference type="EMBL" id="CAJVRL010000050">
    <property type="protein sequence ID" value="CAG8953381.1"/>
    <property type="molecule type" value="Genomic_DNA"/>
</dbReference>
<dbReference type="PANTHER" id="PTHR36091:SF2">
    <property type="entry name" value="AMINOGLYCOSIDE PHOSPHOTRANSFERASE DOMAIN-CONTAINING PROTEIN"/>
    <property type="match status" value="1"/>
</dbReference>
<accession>A0A9N9KTL0</accession>
<reference evidence="2" key="1">
    <citation type="submission" date="2021-07" db="EMBL/GenBank/DDBJ databases">
        <authorList>
            <person name="Durling M."/>
        </authorList>
    </citation>
    <scope>NUCLEOTIDE SEQUENCE</scope>
</reference>
<dbReference type="OrthoDB" id="2906425at2759"/>
<dbReference type="InterPro" id="IPR002575">
    <property type="entry name" value="Aminoglycoside_PTrfase"/>
</dbReference>
<comment type="caution">
    <text evidence="2">The sequence shown here is derived from an EMBL/GenBank/DDBJ whole genome shotgun (WGS) entry which is preliminary data.</text>
</comment>